<keyword evidence="2" id="KW-1185">Reference proteome</keyword>
<organism evidence="1 2">
    <name type="scientific">Carpediemonas membranifera</name>
    <dbReference type="NCBI Taxonomy" id="201153"/>
    <lineage>
        <taxon>Eukaryota</taxon>
        <taxon>Metamonada</taxon>
        <taxon>Carpediemonas-like organisms</taxon>
        <taxon>Carpediemonas</taxon>
    </lineage>
</organism>
<sequence length="205" mass="22074">MGVAMGWWRPNSRANCWSQRAKCFWRRMWFAKRTRRKDLRIPASKMSFALSSTNLIELLILTSLAANEVTAAVGTKAPIMRTHRAAVTPAPASPSQARLAYRRLAPVSQRARSSEAAGLVSLLDGGQSDAEPVSDSSDSDESGVDLLEIENGENLFYVQGALSGGDSSDFEHGDPRPLGPLISLAPATPPPDAEVGETMFVPHLG</sequence>
<dbReference type="AlphaFoldDB" id="A0A8J6AYB7"/>
<dbReference type="EMBL" id="JAHDYR010000003">
    <property type="protein sequence ID" value="KAG9397078.1"/>
    <property type="molecule type" value="Genomic_DNA"/>
</dbReference>
<evidence type="ECO:0000313" key="1">
    <source>
        <dbReference type="EMBL" id="KAG9397078.1"/>
    </source>
</evidence>
<gene>
    <name evidence="1" type="ORF">J8273_0986</name>
</gene>
<reference evidence="1" key="1">
    <citation type="submission" date="2021-05" db="EMBL/GenBank/DDBJ databases">
        <title>A free-living protist that lacks canonical eukaryotic 1 DNA replication and segregation systems.</title>
        <authorList>
            <person name="Salas-Leiva D.E."/>
            <person name="Tromer E.C."/>
            <person name="Curtis B.A."/>
            <person name="Jerlstrom-Hultqvist J."/>
            <person name="Kolisko M."/>
            <person name="Yi Z."/>
            <person name="Salas-Leiva J.S."/>
            <person name="Gallot-Lavallee L."/>
            <person name="Kops G.J.P.L."/>
            <person name="Archibald J.M."/>
            <person name="Simpson A.G.B."/>
            <person name="Roger A.J."/>
        </authorList>
    </citation>
    <scope>NUCLEOTIDE SEQUENCE</scope>
    <source>
        <strain evidence="1">BICM</strain>
    </source>
</reference>
<proteinExistence type="predicted"/>
<accession>A0A8J6AYB7</accession>
<dbReference type="Proteomes" id="UP000717585">
    <property type="component" value="Unassembled WGS sequence"/>
</dbReference>
<evidence type="ECO:0000313" key="2">
    <source>
        <dbReference type="Proteomes" id="UP000717585"/>
    </source>
</evidence>
<name>A0A8J6AYB7_9EUKA</name>
<comment type="caution">
    <text evidence="1">The sequence shown here is derived from an EMBL/GenBank/DDBJ whole genome shotgun (WGS) entry which is preliminary data.</text>
</comment>
<protein>
    <submittedName>
        <fullName evidence="1">Uncharacterized protein</fullName>
    </submittedName>
</protein>